<feature type="domain" description="Doublecortin" evidence="3">
    <location>
        <begin position="244"/>
        <end position="323"/>
    </location>
</feature>
<dbReference type="SMART" id="SM00537">
    <property type="entry name" value="DCX"/>
    <property type="match status" value="2"/>
</dbReference>
<keyword evidence="5" id="KW-1185">Reference proteome</keyword>
<reference evidence="4 5" key="1">
    <citation type="submission" date="2022-05" db="EMBL/GenBank/DDBJ databases">
        <authorList>
            <consortium name="Genoscope - CEA"/>
            <person name="William W."/>
        </authorList>
    </citation>
    <scope>NUCLEOTIDE SEQUENCE [LARGE SCALE GENOMIC DNA]</scope>
</reference>
<dbReference type="InterPro" id="IPR003533">
    <property type="entry name" value="Doublecortin_dom"/>
</dbReference>
<keyword evidence="2" id="KW-0732">Signal</keyword>
<dbReference type="InterPro" id="IPR036572">
    <property type="entry name" value="Doublecortin_dom_sf"/>
</dbReference>
<dbReference type="EMBL" id="CALNXI010001882">
    <property type="protein sequence ID" value="CAH3178954.1"/>
    <property type="molecule type" value="Genomic_DNA"/>
</dbReference>
<evidence type="ECO:0000259" key="3">
    <source>
        <dbReference type="PROSITE" id="PS50309"/>
    </source>
</evidence>
<feature type="compositionally biased region" description="Basic and acidic residues" evidence="1">
    <location>
        <begin position="624"/>
        <end position="635"/>
    </location>
</feature>
<evidence type="ECO:0000256" key="2">
    <source>
        <dbReference type="SAM" id="SignalP"/>
    </source>
</evidence>
<dbReference type="Gene3D" id="3.10.20.230">
    <property type="entry name" value="Doublecortin domain"/>
    <property type="match status" value="2"/>
</dbReference>
<feature type="region of interest" description="Disordered" evidence="1">
    <location>
        <begin position="552"/>
        <end position="799"/>
    </location>
</feature>
<feature type="region of interest" description="Disordered" evidence="1">
    <location>
        <begin position="476"/>
        <end position="498"/>
    </location>
</feature>
<dbReference type="Pfam" id="PF03607">
    <property type="entry name" value="DCX"/>
    <property type="match status" value="2"/>
</dbReference>
<feature type="compositionally biased region" description="Acidic residues" evidence="1">
    <location>
        <begin position="562"/>
        <end position="571"/>
    </location>
</feature>
<feature type="compositionally biased region" description="Acidic residues" evidence="1">
    <location>
        <begin position="669"/>
        <end position="691"/>
    </location>
</feature>
<feature type="compositionally biased region" description="Basic and acidic residues" evidence="1">
    <location>
        <begin position="745"/>
        <end position="799"/>
    </location>
</feature>
<dbReference type="PANTHER" id="PTHR23004:SF11">
    <property type="entry name" value="PROTEIN RPI-1"/>
    <property type="match status" value="1"/>
</dbReference>
<dbReference type="PANTHER" id="PTHR23004">
    <property type="entry name" value="DOUBLECORTIN DOMAIN CONTAINING 2"/>
    <property type="match status" value="1"/>
</dbReference>
<proteinExistence type="predicted"/>
<feature type="compositionally biased region" description="Basic and acidic residues" evidence="1">
    <location>
        <begin position="552"/>
        <end position="561"/>
    </location>
</feature>
<sequence>MVAREFYLGAAMLSCMILGLSAEASYCPSCSAGGKDKHAALTACNKKVVEQDCDEDGPAVCEVVLNVFKSGRARVNRWCSTVGRHNEQNQMCKQRQESGRGGELACSLLRAICTESGCNATLRDSVFKCPSCDALGNNEDDALKVCDDKAVDQECSQQDSVCGAVLEKTGAFVNVFRGCTTKKSYESEKQKCQQASEGCPQMAICTESGCKATLPAMQKEVLSEERETSSNMAAHVRGLNMMGKPVFLHLNGDSFKRKRIVVNQRDMKSFESFLDAASLSFRTPAREIRTPLGRHRINTLDDLQRDCSYVVVGRGPFKKVEYEVKEKPLHQQVKLPEINFVQLNHRKFRNVPGRARIYGQRKREEIKTIIVFCNGVVAKPKRVQLRTDFKMPQILECVNEKVSTISKNGAVYELFTVDGHKITEPSQLDSNGQYVAVGRERFFDKSVCYNDQGVAAQLTPRRASTKPKVAEIKPLRKAGGGAKRGRKKKSIVSDDEDHNKTIPALVSLRDAKSVSSPESPREVENFRSFEDTLESVADNDLNSELVEDKPLRSYAARKDSSQEQDIEEIPLDETIKEDTADVLGDNGVPLEEIINERQGSGSADVKPSVYEASGEHQVAAGEIQDDRETLEDKPIDQLPAEEVEDEEIEENVNQNDGDEGVNVRQSEEVKDEEIIEDNNDLIPPEEIEPSDEAVPGGENEQSEENRPSDDNRPTEEIEPINDNNAIEENEPSRDDEPSEENEPINDDKLSEENEINSDKKPSEENEPIGEDKPSEENEPSRVNKPSEELIEEHKPIDSN</sequence>
<feature type="compositionally biased region" description="Basic and acidic residues" evidence="1">
    <location>
        <begin position="703"/>
        <end position="715"/>
    </location>
</feature>
<feature type="compositionally biased region" description="Acidic residues" evidence="1">
    <location>
        <begin position="639"/>
        <end position="650"/>
    </location>
</feature>
<feature type="chain" id="PRO_5045084131" description="Doublecortin domain-containing protein" evidence="2">
    <location>
        <begin position="23"/>
        <end position="799"/>
    </location>
</feature>
<organism evidence="4 5">
    <name type="scientific">Porites evermanni</name>
    <dbReference type="NCBI Taxonomy" id="104178"/>
    <lineage>
        <taxon>Eukaryota</taxon>
        <taxon>Metazoa</taxon>
        <taxon>Cnidaria</taxon>
        <taxon>Anthozoa</taxon>
        <taxon>Hexacorallia</taxon>
        <taxon>Scleractinia</taxon>
        <taxon>Fungiina</taxon>
        <taxon>Poritidae</taxon>
        <taxon>Porites</taxon>
    </lineage>
</organism>
<accession>A0ABN8RHS3</accession>
<evidence type="ECO:0000313" key="5">
    <source>
        <dbReference type="Proteomes" id="UP001159427"/>
    </source>
</evidence>
<dbReference type="SUPFAM" id="SSF89837">
    <property type="entry name" value="Doublecortin (DC)"/>
    <property type="match status" value="2"/>
</dbReference>
<protein>
    <recommendedName>
        <fullName evidence="3">Doublecortin domain-containing protein</fullName>
    </recommendedName>
</protein>
<dbReference type="Proteomes" id="UP001159427">
    <property type="component" value="Unassembled WGS sequence"/>
</dbReference>
<name>A0ABN8RHS3_9CNID</name>
<evidence type="ECO:0000313" key="4">
    <source>
        <dbReference type="EMBL" id="CAH3178954.1"/>
    </source>
</evidence>
<gene>
    <name evidence="4" type="ORF">PEVE_00012061</name>
</gene>
<feature type="domain" description="Doublecortin" evidence="3">
    <location>
        <begin position="367"/>
        <end position="442"/>
    </location>
</feature>
<feature type="signal peptide" evidence="2">
    <location>
        <begin position="1"/>
        <end position="22"/>
    </location>
</feature>
<evidence type="ECO:0000256" key="1">
    <source>
        <dbReference type="SAM" id="MobiDB-lite"/>
    </source>
</evidence>
<dbReference type="PROSITE" id="PS50309">
    <property type="entry name" value="DC"/>
    <property type="match status" value="2"/>
</dbReference>
<comment type="caution">
    <text evidence="4">The sequence shown here is derived from an EMBL/GenBank/DDBJ whole genome shotgun (WGS) entry which is preliminary data.</text>
</comment>